<sequence length="57" mass="6421">MLIDEPTHIPVVLFFSDHSNLQSKLLQPNLCNIQTVYTNLSCNIKSTNKEGTRIPPP</sequence>
<organism evidence="1">
    <name type="scientific">Arion vulgaris</name>
    <dbReference type="NCBI Taxonomy" id="1028688"/>
    <lineage>
        <taxon>Eukaryota</taxon>
        <taxon>Metazoa</taxon>
        <taxon>Spiralia</taxon>
        <taxon>Lophotrochozoa</taxon>
        <taxon>Mollusca</taxon>
        <taxon>Gastropoda</taxon>
        <taxon>Heterobranchia</taxon>
        <taxon>Euthyneura</taxon>
        <taxon>Panpulmonata</taxon>
        <taxon>Eupulmonata</taxon>
        <taxon>Stylommatophora</taxon>
        <taxon>Helicina</taxon>
        <taxon>Arionoidea</taxon>
        <taxon>Arionidae</taxon>
        <taxon>Arion</taxon>
    </lineage>
</organism>
<gene>
    <name evidence="1" type="primary">ORF172597</name>
</gene>
<reference evidence="1" key="1">
    <citation type="submission" date="2014-12" db="EMBL/GenBank/DDBJ databases">
        <title>Insight into the proteome of Arion vulgaris.</title>
        <authorList>
            <person name="Aradska J."/>
            <person name="Bulat T."/>
            <person name="Smidak R."/>
            <person name="Sarate P."/>
            <person name="Gangsoo J."/>
            <person name="Sialana F."/>
            <person name="Bilban M."/>
            <person name="Lubec G."/>
        </authorList>
    </citation>
    <scope>NUCLEOTIDE SEQUENCE</scope>
    <source>
        <tissue evidence="1">Skin</tissue>
    </source>
</reference>
<accession>A0A0B7B8R5</accession>
<name>A0A0B7B8R5_9EUPU</name>
<dbReference type="AlphaFoldDB" id="A0A0B7B8R5"/>
<dbReference type="EMBL" id="HACG01042864">
    <property type="protein sequence ID" value="CEK89729.1"/>
    <property type="molecule type" value="Transcribed_RNA"/>
</dbReference>
<feature type="non-terminal residue" evidence="1">
    <location>
        <position position="57"/>
    </location>
</feature>
<proteinExistence type="predicted"/>
<protein>
    <submittedName>
        <fullName evidence="1">Uncharacterized protein</fullName>
    </submittedName>
</protein>
<evidence type="ECO:0000313" key="1">
    <source>
        <dbReference type="EMBL" id="CEK89729.1"/>
    </source>
</evidence>